<dbReference type="EMBL" id="BMMZ01000003">
    <property type="protein sequence ID" value="GGL59556.1"/>
    <property type="molecule type" value="Genomic_DNA"/>
</dbReference>
<keyword evidence="3" id="KW-1185">Reference proteome</keyword>
<dbReference type="PANTHER" id="PTHR34595">
    <property type="entry name" value="BLR5612 PROTEIN"/>
    <property type="match status" value="1"/>
</dbReference>
<organism evidence="2 3">
    <name type="scientific">Microlunatus endophyticus</name>
    <dbReference type="NCBI Taxonomy" id="1716077"/>
    <lineage>
        <taxon>Bacteria</taxon>
        <taxon>Bacillati</taxon>
        <taxon>Actinomycetota</taxon>
        <taxon>Actinomycetes</taxon>
        <taxon>Propionibacteriales</taxon>
        <taxon>Propionibacteriaceae</taxon>
        <taxon>Microlunatus</taxon>
    </lineage>
</organism>
<sequence>MDAPLHSGLLRRIAESVFWIGRYLERSDVTARTLDVHLRLLVEDPWAEENAACRSLLGIMGIEVPDGEPIGSVGVLDQLAYSPAATSINGAITAARENARGAREILSSEFWSSLNTTWLTLPEVRRRSEILGSHVFFSWVREQTATLAGIVDLTMSRDDAWRLLVLGRNLERVDMTARLLMTRALPGAPGRGQPSWMALLLSCGANEAFLRSYRAEVEEASVIEFLLLDRLFPRSVFSALSTAEECLAELDPEQTRVGVHDFARRRLGRTRTLLEYRSTEDLLSNLPGLLRDLERTCSEVSDAVASRFFQAARAMAWAQEGA</sequence>
<dbReference type="InterPro" id="IPR007296">
    <property type="entry name" value="DUF403"/>
</dbReference>
<dbReference type="InterPro" id="IPR051680">
    <property type="entry name" value="ATP-dep_Glu-Cys_Ligase-2"/>
</dbReference>
<dbReference type="RefSeq" id="WP_229669870.1">
    <property type="nucleotide sequence ID" value="NZ_BMMZ01000003.1"/>
</dbReference>
<dbReference type="PANTHER" id="PTHR34595:SF7">
    <property type="entry name" value="SLL1039 PROTEIN"/>
    <property type="match status" value="1"/>
</dbReference>
<evidence type="ECO:0000259" key="1">
    <source>
        <dbReference type="Pfam" id="PF04168"/>
    </source>
</evidence>
<dbReference type="Pfam" id="PF04168">
    <property type="entry name" value="Alpha-E"/>
    <property type="match status" value="1"/>
</dbReference>
<dbReference type="AlphaFoldDB" id="A0A917S757"/>
<reference evidence="2" key="2">
    <citation type="submission" date="2020-09" db="EMBL/GenBank/DDBJ databases">
        <authorList>
            <person name="Sun Q."/>
            <person name="Zhou Y."/>
        </authorList>
    </citation>
    <scope>NUCLEOTIDE SEQUENCE</scope>
    <source>
        <strain evidence="2">CGMCC 4.7306</strain>
    </source>
</reference>
<protein>
    <recommendedName>
        <fullName evidence="1">DUF403 domain-containing protein</fullName>
    </recommendedName>
</protein>
<reference evidence="2" key="1">
    <citation type="journal article" date="2014" name="Int. J. Syst. Evol. Microbiol.">
        <title>Complete genome sequence of Corynebacterium casei LMG S-19264T (=DSM 44701T), isolated from a smear-ripened cheese.</title>
        <authorList>
            <consortium name="US DOE Joint Genome Institute (JGI-PGF)"/>
            <person name="Walter F."/>
            <person name="Albersmeier A."/>
            <person name="Kalinowski J."/>
            <person name="Ruckert C."/>
        </authorList>
    </citation>
    <scope>NUCLEOTIDE SEQUENCE</scope>
    <source>
        <strain evidence="2">CGMCC 4.7306</strain>
    </source>
</reference>
<evidence type="ECO:0000313" key="3">
    <source>
        <dbReference type="Proteomes" id="UP000613840"/>
    </source>
</evidence>
<gene>
    <name evidence="2" type="ORF">GCM10011575_17650</name>
</gene>
<feature type="domain" description="DUF403" evidence="1">
    <location>
        <begin position="9"/>
        <end position="309"/>
    </location>
</feature>
<proteinExistence type="predicted"/>
<evidence type="ECO:0000313" key="2">
    <source>
        <dbReference type="EMBL" id="GGL59556.1"/>
    </source>
</evidence>
<dbReference type="Proteomes" id="UP000613840">
    <property type="component" value="Unassembled WGS sequence"/>
</dbReference>
<accession>A0A917S757</accession>
<name>A0A917S757_9ACTN</name>
<comment type="caution">
    <text evidence="2">The sequence shown here is derived from an EMBL/GenBank/DDBJ whole genome shotgun (WGS) entry which is preliminary data.</text>
</comment>